<dbReference type="EnsemblMetazoa" id="CapteT201063">
    <property type="protein sequence ID" value="CapteP201063"/>
    <property type="gene ID" value="CapteG201063"/>
</dbReference>
<proteinExistence type="predicted"/>
<protein>
    <recommendedName>
        <fullName evidence="10">CARD domain-containing protein</fullName>
    </recommendedName>
</protein>
<dbReference type="InterPro" id="IPR011029">
    <property type="entry name" value="DEATH-like_dom_sf"/>
</dbReference>
<evidence type="ECO:0008006" key="10">
    <source>
        <dbReference type="Google" id="ProtNLM"/>
    </source>
</evidence>
<keyword evidence="9" id="KW-1185">Reference proteome</keyword>
<dbReference type="InterPro" id="IPR007111">
    <property type="entry name" value="NACHT_NTPase"/>
</dbReference>
<feature type="domain" description="CARD" evidence="5">
    <location>
        <begin position="1"/>
        <end position="91"/>
    </location>
</feature>
<dbReference type="PANTHER" id="PTHR46844">
    <property type="entry name" value="SLR5058 PROTEIN"/>
    <property type="match status" value="1"/>
</dbReference>
<dbReference type="PROSITE" id="PS50837">
    <property type="entry name" value="NACHT"/>
    <property type="match status" value="1"/>
</dbReference>
<keyword evidence="2" id="KW-0963">Cytoplasm</keyword>
<dbReference type="SUPFAM" id="SSF52540">
    <property type="entry name" value="P-loop containing nucleoside triphosphate hydrolases"/>
    <property type="match status" value="1"/>
</dbReference>
<dbReference type="Proteomes" id="UP000014760">
    <property type="component" value="Unassembled WGS sequence"/>
</dbReference>
<dbReference type="GO" id="GO:0042981">
    <property type="term" value="P:regulation of apoptotic process"/>
    <property type="evidence" value="ECO:0007669"/>
    <property type="project" value="InterPro"/>
</dbReference>
<dbReference type="EMBL" id="KB292628">
    <property type="protein sequence ID" value="ELU17180.1"/>
    <property type="molecule type" value="Genomic_DNA"/>
</dbReference>
<sequence>MEKHHQDVLTRNWTNLCSDLDTSLIVDYLLQEKILSCDDIERIQQNGKIQRDRARELLITLLRKGPNAFEVFVKSLESDHHHLHELLLRDYENRSDKAKDCGVDELQRQLKLHYKTMTRIHPVSWLPQHRLSLIDVYTELRLVPTGSLHAPQQLTSDQQVILGNLFSPNAFSEDPKRLLIEGEAGIGKTTLLQKLVSMWNKDCPGEECGSPCIHTFDLLFNFHATDFIGCTSIPEVINSSLLAQDCQMSAEILKAMLQKHNIVFVVDAYDEACVENPLLNQLIEKRIMRNATVLVCSRPAHLKQLQIFDSIFVVSGFDEKHQVEYVDKFAKQGNLSRGPLAELRLKMTNELQDLCRNPLILTILCMLCSECLKSDSVKDPRYNPVNMKSSANLPYMYRSPKMCGIVRLDLTGTFAWLSGFSVELSIHSDVWCPEIGGLIPKLRTRKLFI</sequence>
<dbReference type="SMART" id="SM00114">
    <property type="entry name" value="CARD"/>
    <property type="match status" value="1"/>
</dbReference>
<evidence type="ECO:0000256" key="2">
    <source>
        <dbReference type="ARBA" id="ARBA00022490"/>
    </source>
</evidence>
<dbReference type="SUPFAM" id="SSF47986">
    <property type="entry name" value="DEATH domain"/>
    <property type="match status" value="1"/>
</dbReference>
<dbReference type="STRING" id="283909.R7VL03"/>
<name>R7VL03_CAPTE</name>
<accession>R7VL03</accession>
<gene>
    <name evidence="7" type="ORF">CAPTEDRAFT_201063</name>
</gene>
<reference evidence="9" key="1">
    <citation type="submission" date="2012-12" db="EMBL/GenBank/DDBJ databases">
        <authorList>
            <person name="Hellsten U."/>
            <person name="Grimwood J."/>
            <person name="Chapman J.A."/>
            <person name="Shapiro H."/>
            <person name="Aerts A."/>
            <person name="Otillar R.P."/>
            <person name="Terry A.Y."/>
            <person name="Boore J.L."/>
            <person name="Simakov O."/>
            <person name="Marletaz F."/>
            <person name="Cho S.-J."/>
            <person name="Edsinger-Gonzales E."/>
            <person name="Havlak P."/>
            <person name="Kuo D.-H."/>
            <person name="Larsson T."/>
            <person name="Lv J."/>
            <person name="Arendt D."/>
            <person name="Savage R."/>
            <person name="Osoegawa K."/>
            <person name="de Jong P."/>
            <person name="Lindberg D.R."/>
            <person name="Seaver E.C."/>
            <person name="Weisblat D.A."/>
            <person name="Putnam N.H."/>
            <person name="Grigoriev I.V."/>
            <person name="Rokhsar D.S."/>
        </authorList>
    </citation>
    <scope>NUCLEOTIDE SEQUENCE</scope>
    <source>
        <strain evidence="9">I ESC-2004</strain>
    </source>
</reference>
<evidence type="ECO:0000256" key="4">
    <source>
        <dbReference type="ARBA" id="ARBA00022859"/>
    </source>
</evidence>
<dbReference type="GO" id="GO:0005737">
    <property type="term" value="C:cytoplasm"/>
    <property type="evidence" value="ECO:0007669"/>
    <property type="project" value="UniProtKB-SubCell"/>
</dbReference>
<dbReference type="Pfam" id="PF05729">
    <property type="entry name" value="NACHT"/>
    <property type="match status" value="1"/>
</dbReference>
<evidence type="ECO:0000256" key="3">
    <source>
        <dbReference type="ARBA" id="ARBA00022588"/>
    </source>
</evidence>
<feature type="domain" description="NACHT" evidence="6">
    <location>
        <begin position="176"/>
        <end position="299"/>
    </location>
</feature>
<dbReference type="OMA" id="ISHFEAN"/>
<evidence type="ECO:0000259" key="6">
    <source>
        <dbReference type="PROSITE" id="PS50837"/>
    </source>
</evidence>
<dbReference type="InterPro" id="IPR027417">
    <property type="entry name" value="P-loop_NTPase"/>
</dbReference>
<evidence type="ECO:0000313" key="8">
    <source>
        <dbReference type="EnsemblMetazoa" id="CapteP201063"/>
    </source>
</evidence>
<dbReference type="PANTHER" id="PTHR46844:SF1">
    <property type="entry name" value="SLR5058 PROTEIN"/>
    <property type="match status" value="1"/>
</dbReference>
<dbReference type="Pfam" id="PF00619">
    <property type="entry name" value="CARD"/>
    <property type="match status" value="1"/>
</dbReference>
<evidence type="ECO:0000313" key="9">
    <source>
        <dbReference type="Proteomes" id="UP000014760"/>
    </source>
</evidence>
<dbReference type="CDD" id="cd01671">
    <property type="entry name" value="CARD"/>
    <property type="match status" value="1"/>
</dbReference>
<dbReference type="EMBL" id="AMQN01017008">
    <property type="status" value="NOT_ANNOTATED_CDS"/>
    <property type="molecule type" value="Genomic_DNA"/>
</dbReference>
<evidence type="ECO:0000259" key="5">
    <source>
        <dbReference type="PROSITE" id="PS50209"/>
    </source>
</evidence>
<dbReference type="InterPro" id="IPR001315">
    <property type="entry name" value="CARD"/>
</dbReference>
<organism evidence="7">
    <name type="scientific">Capitella teleta</name>
    <name type="common">Polychaete worm</name>
    <dbReference type="NCBI Taxonomy" id="283909"/>
    <lineage>
        <taxon>Eukaryota</taxon>
        <taxon>Metazoa</taxon>
        <taxon>Spiralia</taxon>
        <taxon>Lophotrochozoa</taxon>
        <taxon>Annelida</taxon>
        <taxon>Polychaeta</taxon>
        <taxon>Sedentaria</taxon>
        <taxon>Scolecida</taxon>
        <taxon>Capitellidae</taxon>
        <taxon>Capitella</taxon>
    </lineage>
</organism>
<keyword evidence="4" id="KW-0391">Immunity</keyword>
<reference evidence="8" key="3">
    <citation type="submission" date="2015-06" db="UniProtKB">
        <authorList>
            <consortium name="EnsemblMetazoa"/>
        </authorList>
    </citation>
    <scope>IDENTIFICATION</scope>
</reference>
<comment type="subcellular location">
    <subcellularLocation>
        <location evidence="1">Cytoplasm</location>
    </subcellularLocation>
</comment>
<dbReference type="HOGENOM" id="CLU_009460_1_1_1"/>
<keyword evidence="3" id="KW-0399">Innate immunity</keyword>
<dbReference type="Gene3D" id="3.40.50.300">
    <property type="entry name" value="P-loop containing nucleotide triphosphate hydrolases"/>
    <property type="match status" value="1"/>
</dbReference>
<dbReference type="AlphaFoldDB" id="R7VL03"/>
<evidence type="ECO:0000313" key="7">
    <source>
        <dbReference type="EMBL" id="ELU17180.1"/>
    </source>
</evidence>
<dbReference type="OrthoDB" id="10071976at2759"/>
<dbReference type="Gene3D" id="1.10.533.10">
    <property type="entry name" value="Death Domain, Fas"/>
    <property type="match status" value="1"/>
</dbReference>
<dbReference type="PROSITE" id="PS50209">
    <property type="entry name" value="CARD"/>
    <property type="match status" value="1"/>
</dbReference>
<reference evidence="7 9" key="2">
    <citation type="journal article" date="2013" name="Nature">
        <title>Insights into bilaterian evolution from three spiralian genomes.</title>
        <authorList>
            <person name="Simakov O."/>
            <person name="Marletaz F."/>
            <person name="Cho S.J."/>
            <person name="Edsinger-Gonzales E."/>
            <person name="Havlak P."/>
            <person name="Hellsten U."/>
            <person name="Kuo D.H."/>
            <person name="Larsson T."/>
            <person name="Lv J."/>
            <person name="Arendt D."/>
            <person name="Savage R."/>
            <person name="Osoegawa K."/>
            <person name="de Jong P."/>
            <person name="Grimwood J."/>
            <person name="Chapman J.A."/>
            <person name="Shapiro H."/>
            <person name="Aerts A."/>
            <person name="Otillar R.P."/>
            <person name="Terry A.Y."/>
            <person name="Boore J.L."/>
            <person name="Grigoriev I.V."/>
            <person name="Lindberg D.R."/>
            <person name="Seaver E.C."/>
            <person name="Weisblat D.A."/>
            <person name="Putnam N.H."/>
            <person name="Rokhsar D.S."/>
        </authorList>
    </citation>
    <scope>NUCLEOTIDE SEQUENCE</scope>
    <source>
        <strain evidence="7 9">I ESC-2004</strain>
    </source>
</reference>
<dbReference type="GO" id="GO:0045087">
    <property type="term" value="P:innate immune response"/>
    <property type="evidence" value="ECO:0007669"/>
    <property type="project" value="UniProtKB-KW"/>
</dbReference>
<evidence type="ECO:0000256" key="1">
    <source>
        <dbReference type="ARBA" id="ARBA00004496"/>
    </source>
</evidence>